<proteinExistence type="predicted"/>
<sequence>MEAQLKQSVVENSGFILQIATSQFSFRQIVSRNDEKIYSLDCDSQTN</sequence>
<evidence type="ECO:0000313" key="1">
    <source>
        <dbReference type="EMBL" id="SKB47560.1"/>
    </source>
</evidence>
<reference evidence="2" key="1">
    <citation type="submission" date="2017-02" db="EMBL/GenBank/DDBJ databases">
        <authorList>
            <person name="Varghese N."/>
            <person name="Submissions S."/>
        </authorList>
    </citation>
    <scope>NUCLEOTIDE SEQUENCE [LARGE SCALE GENOMIC DNA]</scope>
    <source>
        <strain evidence="2">DSM 23405</strain>
    </source>
</reference>
<dbReference type="STRING" id="241145.SAMN05660776_1266"/>
<keyword evidence="2" id="KW-1185">Reference proteome</keyword>
<evidence type="ECO:0000313" key="2">
    <source>
        <dbReference type="Proteomes" id="UP000190230"/>
    </source>
</evidence>
<accession>A0A1T5BKS0</accession>
<dbReference type="EMBL" id="FUYY01000002">
    <property type="protein sequence ID" value="SKB47560.1"/>
    <property type="molecule type" value="Genomic_DNA"/>
</dbReference>
<organism evidence="1 2">
    <name type="scientific">Salegentibacter holothuriorum</name>
    <dbReference type="NCBI Taxonomy" id="241145"/>
    <lineage>
        <taxon>Bacteria</taxon>
        <taxon>Pseudomonadati</taxon>
        <taxon>Bacteroidota</taxon>
        <taxon>Flavobacteriia</taxon>
        <taxon>Flavobacteriales</taxon>
        <taxon>Flavobacteriaceae</taxon>
        <taxon>Salegentibacter</taxon>
    </lineage>
</organism>
<dbReference type="AlphaFoldDB" id="A0A1T5BKS0"/>
<name>A0A1T5BKS0_9FLAO</name>
<dbReference type="Proteomes" id="UP000190230">
    <property type="component" value="Unassembled WGS sequence"/>
</dbReference>
<protein>
    <submittedName>
        <fullName evidence="1">Uncharacterized protein</fullName>
    </submittedName>
</protein>
<gene>
    <name evidence="1" type="ORF">SAMN05660776_1266</name>
</gene>